<gene>
    <name evidence="8" type="primary">LOC108567506</name>
</gene>
<dbReference type="PANTHER" id="PTHR24408:SF61">
    <property type="entry name" value="E3 SUMO-PROTEIN LIGASE ZNF451"/>
    <property type="match status" value="1"/>
</dbReference>
<dbReference type="GeneID" id="108567506"/>
<dbReference type="Proteomes" id="UP000695000">
    <property type="component" value="Unplaced"/>
</dbReference>
<organism evidence="7 8">
    <name type="scientific">Nicrophorus vespilloides</name>
    <name type="common">Boreal carrion beetle</name>
    <dbReference type="NCBI Taxonomy" id="110193"/>
    <lineage>
        <taxon>Eukaryota</taxon>
        <taxon>Metazoa</taxon>
        <taxon>Ecdysozoa</taxon>
        <taxon>Arthropoda</taxon>
        <taxon>Hexapoda</taxon>
        <taxon>Insecta</taxon>
        <taxon>Pterygota</taxon>
        <taxon>Neoptera</taxon>
        <taxon>Endopterygota</taxon>
        <taxon>Coleoptera</taxon>
        <taxon>Polyphaga</taxon>
        <taxon>Staphyliniformia</taxon>
        <taxon>Silphidae</taxon>
        <taxon>Nicrophorinae</taxon>
        <taxon>Nicrophorus</taxon>
    </lineage>
</organism>
<keyword evidence="1" id="KW-0479">Metal-binding</keyword>
<proteinExistence type="predicted"/>
<evidence type="ECO:0000313" key="7">
    <source>
        <dbReference type="Proteomes" id="UP000695000"/>
    </source>
</evidence>
<keyword evidence="4" id="KW-0862">Zinc</keyword>
<accession>A0ABM1N9J2</accession>
<name>A0ABM1N9J2_NICVS</name>
<evidence type="ECO:0000259" key="6">
    <source>
        <dbReference type="PROSITE" id="PS50157"/>
    </source>
</evidence>
<dbReference type="SUPFAM" id="SSF57667">
    <property type="entry name" value="beta-beta-alpha zinc fingers"/>
    <property type="match status" value="2"/>
</dbReference>
<dbReference type="SMART" id="SM00355">
    <property type="entry name" value="ZnF_C2H2"/>
    <property type="match status" value="6"/>
</dbReference>
<feature type="domain" description="C2H2-type" evidence="6">
    <location>
        <begin position="164"/>
        <end position="184"/>
    </location>
</feature>
<feature type="domain" description="C2H2-type" evidence="6">
    <location>
        <begin position="112"/>
        <end position="140"/>
    </location>
</feature>
<feature type="domain" description="C2H2-type" evidence="6">
    <location>
        <begin position="8"/>
        <end position="35"/>
    </location>
</feature>
<evidence type="ECO:0000256" key="5">
    <source>
        <dbReference type="PROSITE-ProRule" id="PRU00042"/>
    </source>
</evidence>
<dbReference type="PROSITE" id="PS00028">
    <property type="entry name" value="ZINC_FINGER_C2H2_1"/>
    <property type="match status" value="2"/>
</dbReference>
<evidence type="ECO:0000256" key="2">
    <source>
        <dbReference type="ARBA" id="ARBA00022737"/>
    </source>
</evidence>
<reference evidence="8" key="1">
    <citation type="submission" date="2025-08" db="UniProtKB">
        <authorList>
            <consortium name="RefSeq"/>
        </authorList>
    </citation>
    <scope>IDENTIFICATION</scope>
    <source>
        <tissue evidence="8">Whole Larva</tissue>
    </source>
</reference>
<dbReference type="Gene3D" id="3.30.160.60">
    <property type="entry name" value="Classic Zinc Finger"/>
    <property type="match status" value="3"/>
</dbReference>
<evidence type="ECO:0000256" key="1">
    <source>
        <dbReference type="ARBA" id="ARBA00022723"/>
    </source>
</evidence>
<evidence type="ECO:0000256" key="3">
    <source>
        <dbReference type="ARBA" id="ARBA00022771"/>
    </source>
</evidence>
<dbReference type="RefSeq" id="XP_017783492.1">
    <property type="nucleotide sequence ID" value="XM_017928003.1"/>
</dbReference>
<protein>
    <submittedName>
        <fullName evidence="8">RE1-silencing transcription factor-like</fullName>
    </submittedName>
</protein>
<evidence type="ECO:0000256" key="4">
    <source>
        <dbReference type="ARBA" id="ARBA00022833"/>
    </source>
</evidence>
<feature type="domain" description="C2H2-type" evidence="6">
    <location>
        <begin position="193"/>
        <end position="221"/>
    </location>
</feature>
<dbReference type="InterPro" id="IPR036236">
    <property type="entry name" value="Znf_C2H2_sf"/>
</dbReference>
<dbReference type="Pfam" id="PF00096">
    <property type="entry name" value="zf-C2H2"/>
    <property type="match status" value="3"/>
</dbReference>
<dbReference type="PANTHER" id="PTHR24408">
    <property type="entry name" value="ZINC FINGER PROTEIN"/>
    <property type="match status" value="1"/>
</dbReference>
<keyword evidence="3 5" id="KW-0863">Zinc-finger</keyword>
<dbReference type="PROSITE" id="PS50157">
    <property type="entry name" value="ZINC_FINGER_C2H2_2"/>
    <property type="match status" value="4"/>
</dbReference>
<sequence length="225" mass="26142">MISDDGGFTCLRCKAAFTRNDNLQRHLRFVCGVEPQFRCDFCAYSAKRKEALSRHLRSAADALFKSSVPRNLDLSYYISSEGRYCCPQCPDKVYKNKRNLKRHLCQMAYVSSLCHLCGVLMDTKVNLVIHMNTVHSTSHPKLWDLCPFRPFKCTRCKGYLERPFRCGNCTKSYKHRHNLRRHSKYECDGISRFVCHLCSKAYTQKSSLKQHIMMTHSQEAASCIY</sequence>
<keyword evidence="2" id="KW-0677">Repeat</keyword>
<evidence type="ECO:0000313" key="8">
    <source>
        <dbReference type="RefSeq" id="XP_017783492.1"/>
    </source>
</evidence>
<keyword evidence="7" id="KW-1185">Reference proteome</keyword>
<dbReference type="InterPro" id="IPR013087">
    <property type="entry name" value="Znf_C2H2_type"/>
</dbReference>